<dbReference type="InterPro" id="IPR007396">
    <property type="entry name" value="TR_PAI2-type"/>
</dbReference>
<dbReference type="Gene3D" id="2.30.110.10">
    <property type="entry name" value="Electron Transport, Fmn-binding Protein, Chain A"/>
    <property type="match status" value="1"/>
</dbReference>
<dbReference type="AlphaFoldDB" id="A0A9X1NFT1"/>
<dbReference type="PANTHER" id="PTHR35802:SF1">
    <property type="entry name" value="PROTEASE SYNTHASE AND SPORULATION PROTEIN PAI 2"/>
    <property type="match status" value="1"/>
</dbReference>
<dbReference type="Proteomes" id="UP001138997">
    <property type="component" value="Unassembled WGS sequence"/>
</dbReference>
<reference evidence="1" key="1">
    <citation type="submission" date="2021-11" db="EMBL/GenBank/DDBJ databases">
        <title>Streptomyces corallinus and Kineosporia corallina sp. nov., two new coral-derived marine actinobacteria.</title>
        <authorList>
            <person name="Buangrab K."/>
            <person name="Sutthacheep M."/>
            <person name="Yeemin T."/>
            <person name="Harunari E."/>
            <person name="Igarashi Y."/>
            <person name="Sripreechasak P."/>
            <person name="Kanchanasin P."/>
            <person name="Tanasupawat S."/>
            <person name="Phongsopitanun W."/>
        </authorList>
    </citation>
    <scope>NUCLEOTIDE SEQUENCE</scope>
    <source>
        <strain evidence="1">JCM 31032</strain>
    </source>
</reference>
<dbReference type="Pfam" id="PF04299">
    <property type="entry name" value="FMN_bind_2"/>
    <property type="match status" value="1"/>
</dbReference>
<keyword evidence="2" id="KW-1185">Reference proteome</keyword>
<gene>
    <name evidence="1" type="ORF">LR394_19490</name>
</gene>
<dbReference type="PIRSF" id="PIRSF010372">
    <property type="entry name" value="PaiB"/>
    <property type="match status" value="1"/>
</dbReference>
<accession>A0A9X1NFT1</accession>
<dbReference type="RefSeq" id="WP_231443958.1">
    <property type="nucleotide sequence ID" value="NZ_JAJOMB010000010.1"/>
</dbReference>
<dbReference type="EMBL" id="JAJOMB010000010">
    <property type="protein sequence ID" value="MCD5313094.1"/>
    <property type="molecule type" value="Genomic_DNA"/>
</dbReference>
<evidence type="ECO:0000313" key="2">
    <source>
        <dbReference type="Proteomes" id="UP001138997"/>
    </source>
</evidence>
<dbReference type="PANTHER" id="PTHR35802">
    <property type="entry name" value="PROTEASE SYNTHASE AND SPORULATION PROTEIN PAI 2"/>
    <property type="match status" value="1"/>
</dbReference>
<dbReference type="InterPro" id="IPR012349">
    <property type="entry name" value="Split_barrel_FMN-bd"/>
</dbReference>
<proteinExistence type="predicted"/>
<evidence type="ECO:0000313" key="1">
    <source>
        <dbReference type="EMBL" id="MCD5313094.1"/>
    </source>
</evidence>
<organism evidence="1 2">
    <name type="scientific">Kineosporia babensis</name>
    <dbReference type="NCBI Taxonomy" id="499548"/>
    <lineage>
        <taxon>Bacteria</taxon>
        <taxon>Bacillati</taxon>
        <taxon>Actinomycetota</taxon>
        <taxon>Actinomycetes</taxon>
        <taxon>Kineosporiales</taxon>
        <taxon>Kineosporiaceae</taxon>
        <taxon>Kineosporia</taxon>
    </lineage>
</organism>
<comment type="caution">
    <text evidence="1">The sequence shown here is derived from an EMBL/GenBank/DDBJ whole genome shotgun (WGS) entry which is preliminary data.</text>
</comment>
<dbReference type="SUPFAM" id="SSF50475">
    <property type="entry name" value="FMN-binding split barrel"/>
    <property type="match status" value="1"/>
</dbReference>
<sequence>MYVPAHFAADPEQIRALLEHPGAADLVTPTAEGLAATFLPLVFDPEAGPQGSLLGHFARNNPHWRQEPTGDSLVILHGADSYISPSWYASKAEHGRVVPTWNYLTAHVHGRLVVHDDVTWLEALVRRLSDQHEAGRSQPWSVDDAPAKFVAGQLRAIVGVELQITRIEAKAKYSQNRPPADRDGVVAGLRADGDEAGAAAVERFAGR</sequence>
<protein>
    <submittedName>
        <fullName evidence="1">FMN-binding negative transcriptional regulator</fullName>
    </submittedName>
</protein>
<name>A0A9X1NFT1_9ACTN</name>